<comment type="similarity">
    <text evidence="3">Belongs to the DNA gyrase inhibitor YacG family.</text>
</comment>
<feature type="compositionally biased region" description="Low complexity" evidence="4">
    <location>
        <begin position="1"/>
        <end position="14"/>
    </location>
</feature>
<comment type="cofactor">
    <cofactor evidence="3">
        <name>Zn(2+)</name>
        <dbReference type="ChEBI" id="CHEBI:29105"/>
    </cofactor>
    <text evidence="3">Binds 1 zinc ion.</text>
</comment>
<dbReference type="EMBL" id="JBANFI010000004">
    <property type="protein sequence ID" value="MFK7160932.1"/>
    <property type="molecule type" value="Genomic_DNA"/>
</dbReference>
<reference evidence="5 6" key="1">
    <citation type="submission" date="2024-02" db="EMBL/GenBank/DDBJ databases">
        <title>Marinospirillum sp. MEB 164 isolated from Lonar lake sediment.</title>
        <authorList>
            <person name="Joshi A."/>
            <person name="Thite S."/>
        </authorList>
    </citation>
    <scope>NUCLEOTIDE SEQUENCE [LARGE SCALE GENOMIC DNA]</scope>
    <source>
        <strain evidence="5 6">MEB164</strain>
    </source>
</reference>
<dbReference type="InterPro" id="IPR013088">
    <property type="entry name" value="Znf_NHR/GATA"/>
</dbReference>
<comment type="function">
    <text evidence="3">Inhibits all the catalytic activities of DNA gyrase by preventing its interaction with DNA. Acts by binding directly to the C-terminal domain of GyrB, which probably disrupts DNA binding by the gyrase.</text>
</comment>
<feature type="binding site" evidence="3">
    <location>
        <position position="29"/>
    </location>
    <ligand>
        <name>Zn(2+)</name>
        <dbReference type="ChEBI" id="CHEBI:29105"/>
    </ligand>
</feature>
<evidence type="ECO:0000256" key="4">
    <source>
        <dbReference type="SAM" id="MobiDB-lite"/>
    </source>
</evidence>
<dbReference type="Pfam" id="PF03884">
    <property type="entry name" value="YacG"/>
    <property type="match status" value="1"/>
</dbReference>
<feature type="region of interest" description="Disordered" evidence="4">
    <location>
        <begin position="1"/>
        <end position="21"/>
    </location>
</feature>
<keyword evidence="1 3" id="KW-0479">Metal-binding</keyword>
<evidence type="ECO:0000313" key="5">
    <source>
        <dbReference type="EMBL" id="MFK7160932.1"/>
    </source>
</evidence>
<protein>
    <recommendedName>
        <fullName evidence="3">DNA gyrase inhibitor YacG</fullName>
    </recommendedName>
</protein>
<dbReference type="SUPFAM" id="SSF57716">
    <property type="entry name" value="Glucocorticoid receptor-like (DNA-binding domain)"/>
    <property type="match status" value="1"/>
</dbReference>
<gene>
    <name evidence="3" type="primary">yacG</name>
    <name evidence="5" type="ORF">V6U78_07780</name>
</gene>
<evidence type="ECO:0000256" key="2">
    <source>
        <dbReference type="ARBA" id="ARBA00022833"/>
    </source>
</evidence>
<keyword evidence="2 3" id="KW-0862">Zinc</keyword>
<dbReference type="RefSeq" id="WP_405339123.1">
    <property type="nucleotide sequence ID" value="NZ_JBANFI010000004.1"/>
</dbReference>
<accession>A0ABW8PZY7</accession>
<sequence>MPSYSCPQCQQPSSLTTENPYRPFCSHRCQLIDLGQWAAEEHKIQGAPLTDLDQLDALPPEAFH</sequence>
<dbReference type="PANTHER" id="PTHR36150:SF1">
    <property type="entry name" value="DNA GYRASE INHIBITOR YACG"/>
    <property type="match status" value="1"/>
</dbReference>
<comment type="subunit">
    <text evidence="3">Interacts with GyrB.</text>
</comment>
<name>A0ABW8PZY7_9GAMM</name>
<dbReference type="HAMAP" id="MF_00649">
    <property type="entry name" value="DNA_gyrase_inhibitor_YacG"/>
    <property type="match status" value="1"/>
</dbReference>
<organism evidence="5 6">
    <name type="scientific">Marinospirillum alkalitolerans</name>
    <dbReference type="NCBI Taxonomy" id="3123374"/>
    <lineage>
        <taxon>Bacteria</taxon>
        <taxon>Pseudomonadati</taxon>
        <taxon>Pseudomonadota</taxon>
        <taxon>Gammaproteobacteria</taxon>
        <taxon>Oceanospirillales</taxon>
        <taxon>Oceanospirillaceae</taxon>
        <taxon>Marinospirillum</taxon>
    </lineage>
</organism>
<evidence type="ECO:0000256" key="1">
    <source>
        <dbReference type="ARBA" id="ARBA00022723"/>
    </source>
</evidence>
<dbReference type="InterPro" id="IPR005584">
    <property type="entry name" value="DNA_gyrase_inhibitor_YacG"/>
</dbReference>
<feature type="binding site" evidence="3">
    <location>
        <position position="6"/>
    </location>
    <ligand>
        <name>Zn(2+)</name>
        <dbReference type="ChEBI" id="CHEBI:29105"/>
    </ligand>
</feature>
<evidence type="ECO:0000256" key="3">
    <source>
        <dbReference type="HAMAP-Rule" id="MF_00649"/>
    </source>
</evidence>
<dbReference type="Gene3D" id="3.30.50.10">
    <property type="entry name" value="Erythroid Transcription Factor GATA-1, subunit A"/>
    <property type="match status" value="1"/>
</dbReference>
<dbReference type="PANTHER" id="PTHR36150">
    <property type="entry name" value="DNA GYRASE INHIBITOR YACG"/>
    <property type="match status" value="1"/>
</dbReference>
<comment type="caution">
    <text evidence="5">The sequence shown here is derived from an EMBL/GenBank/DDBJ whole genome shotgun (WGS) entry which is preliminary data.</text>
</comment>
<evidence type="ECO:0000313" key="6">
    <source>
        <dbReference type="Proteomes" id="UP001621714"/>
    </source>
</evidence>
<dbReference type="Proteomes" id="UP001621714">
    <property type="component" value="Unassembled WGS sequence"/>
</dbReference>
<proteinExistence type="inferred from homology"/>
<keyword evidence="6" id="KW-1185">Reference proteome</keyword>
<feature type="binding site" evidence="3">
    <location>
        <position position="9"/>
    </location>
    <ligand>
        <name>Zn(2+)</name>
        <dbReference type="ChEBI" id="CHEBI:29105"/>
    </ligand>
</feature>
<feature type="binding site" evidence="3">
    <location>
        <position position="25"/>
    </location>
    <ligand>
        <name>Zn(2+)</name>
        <dbReference type="ChEBI" id="CHEBI:29105"/>
    </ligand>
</feature>